<evidence type="ECO:0008006" key="3">
    <source>
        <dbReference type="Google" id="ProtNLM"/>
    </source>
</evidence>
<name>A0A0F3IUZ9_9PROT</name>
<dbReference type="PANTHER" id="PTHR40275">
    <property type="entry name" value="SSL7038 PROTEIN"/>
    <property type="match status" value="1"/>
</dbReference>
<dbReference type="SUPFAM" id="SSF47413">
    <property type="entry name" value="lambda repressor-like DNA-binding domains"/>
    <property type="match status" value="1"/>
</dbReference>
<dbReference type="Proteomes" id="UP000033774">
    <property type="component" value="Unassembled WGS sequence"/>
</dbReference>
<dbReference type="AlphaFoldDB" id="A0A0F3IUZ9"/>
<organism evidence="1 2">
    <name type="scientific">Elstera litoralis</name>
    <dbReference type="NCBI Taxonomy" id="552518"/>
    <lineage>
        <taxon>Bacteria</taxon>
        <taxon>Pseudomonadati</taxon>
        <taxon>Pseudomonadota</taxon>
        <taxon>Alphaproteobacteria</taxon>
        <taxon>Rhodospirillales</taxon>
        <taxon>Rhodospirillaceae</taxon>
        <taxon>Elstera</taxon>
    </lineage>
</organism>
<accession>A0A0F3IUZ9</accession>
<protein>
    <recommendedName>
        <fullName evidence="3">Addiction module antidote protein</fullName>
    </recommendedName>
</protein>
<dbReference type="Pfam" id="PF21716">
    <property type="entry name" value="dnstrm_HI1420"/>
    <property type="match status" value="1"/>
</dbReference>
<dbReference type="InterPro" id="IPR014057">
    <property type="entry name" value="HI1420"/>
</dbReference>
<keyword evidence="2" id="KW-1185">Reference proteome</keyword>
<evidence type="ECO:0000313" key="1">
    <source>
        <dbReference type="EMBL" id="KJV10536.1"/>
    </source>
</evidence>
<sequence length="111" mass="11801">MTAPYDPADYLTTPGRIQALLEVSFEEEDAETNGYLVVGALNAIVRKRGVAEVAAAAGLNPTGLYKMLSPGRQPSIATVLRVMRALGYRLAPIRLGEAEDGAEHSQSDNDG</sequence>
<reference evidence="1 2" key="1">
    <citation type="submission" date="2015-03" db="EMBL/GenBank/DDBJ databases">
        <title>Draft genome sequence of Elstera litoralis.</title>
        <authorList>
            <person name="Rahalkar M.C."/>
            <person name="Dhakephalkar P.K."/>
            <person name="Pore S.D."/>
            <person name="Arora P."/>
            <person name="Kapse N.G."/>
            <person name="Pandit P.S."/>
        </authorList>
    </citation>
    <scope>NUCLEOTIDE SEQUENCE [LARGE SCALE GENOMIC DNA]</scope>
    <source>
        <strain evidence="1 2">Dia-1</strain>
    </source>
</reference>
<comment type="caution">
    <text evidence="1">The sequence shown here is derived from an EMBL/GenBank/DDBJ whole genome shotgun (WGS) entry which is preliminary data.</text>
</comment>
<dbReference type="InterPro" id="IPR010982">
    <property type="entry name" value="Lambda_DNA-bd_dom_sf"/>
</dbReference>
<dbReference type="GO" id="GO:0003677">
    <property type="term" value="F:DNA binding"/>
    <property type="evidence" value="ECO:0007669"/>
    <property type="project" value="InterPro"/>
</dbReference>
<dbReference type="EMBL" id="LAJY01000081">
    <property type="protein sequence ID" value="KJV10536.1"/>
    <property type="molecule type" value="Genomic_DNA"/>
</dbReference>
<proteinExistence type="predicted"/>
<evidence type="ECO:0000313" key="2">
    <source>
        <dbReference type="Proteomes" id="UP000033774"/>
    </source>
</evidence>
<gene>
    <name evidence="1" type="ORF">VZ95_04225</name>
</gene>
<dbReference type="NCBIfam" id="TIGR02684">
    <property type="entry name" value="dnstrm_HI1420"/>
    <property type="match status" value="1"/>
</dbReference>
<dbReference type="PANTHER" id="PTHR40275:SF1">
    <property type="entry name" value="SSL7038 PROTEIN"/>
    <property type="match status" value="1"/>
</dbReference>